<keyword evidence="2" id="KW-1133">Transmembrane helix</keyword>
<accession>A0A068LX71</accession>
<protein>
    <submittedName>
        <fullName evidence="3">Uncharacterized protein</fullName>
    </submittedName>
</protein>
<feature type="transmembrane region" description="Helical" evidence="2">
    <location>
        <begin position="35"/>
        <end position="53"/>
    </location>
</feature>
<evidence type="ECO:0000256" key="2">
    <source>
        <dbReference type="SAM" id="Phobius"/>
    </source>
</evidence>
<keyword evidence="4" id="KW-1185">Reference proteome</keyword>
<gene>
    <name evidence="3" type="ORF">BMMGA3_16150</name>
</gene>
<feature type="transmembrane region" description="Helical" evidence="2">
    <location>
        <begin position="12"/>
        <end position="29"/>
    </location>
</feature>
<evidence type="ECO:0000313" key="3">
    <source>
        <dbReference type="EMBL" id="AIE61583.1"/>
    </source>
</evidence>
<dbReference type="AlphaFoldDB" id="A0A068LX71"/>
<feature type="compositionally biased region" description="Polar residues" evidence="1">
    <location>
        <begin position="57"/>
        <end position="67"/>
    </location>
</feature>
<name>A0A068LX71_BACMM</name>
<proteinExistence type="predicted"/>
<dbReference type="KEGG" id="bmet:BMMGA3_16150"/>
<keyword evidence="2" id="KW-0812">Transmembrane</keyword>
<dbReference type="eggNOG" id="ENOG5030EI7">
    <property type="taxonomic scope" value="Bacteria"/>
</dbReference>
<feature type="compositionally biased region" description="Basic and acidic residues" evidence="1">
    <location>
        <begin position="71"/>
        <end position="81"/>
    </location>
</feature>
<evidence type="ECO:0000313" key="4">
    <source>
        <dbReference type="Proteomes" id="UP000027602"/>
    </source>
</evidence>
<organism evidence="3 4">
    <name type="scientific">Bacillus methanolicus (strain MGA3 / ATCC 53907)</name>
    <dbReference type="NCBI Taxonomy" id="796606"/>
    <lineage>
        <taxon>Bacteria</taxon>
        <taxon>Bacillati</taxon>
        <taxon>Bacillota</taxon>
        <taxon>Bacilli</taxon>
        <taxon>Bacillales</taxon>
        <taxon>Bacillaceae</taxon>
        <taxon>Bacillus</taxon>
    </lineage>
</organism>
<keyword evidence="2" id="KW-0472">Membrane</keyword>
<dbReference type="Proteomes" id="UP000027602">
    <property type="component" value="Chromosome"/>
</dbReference>
<feature type="region of interest" description="Disordered" evidence="1">
    <location>
        <begin position="57"/>
        <end position="81"/>
    </location>
</feature>
<reference evidence="3 4" key="1">
    <citation type="journal article" date="2015" name="BMC Genomics">
        <title>Transcriptome analysis of thermophilic methylotrophic Bacillus methanolicus MGA3 using RNA-sequencing provides detailed insights into its previously uncharted transcriptional landscape.</title>
        <authorList>
            <person name="Irla M."/>
            <person name="Neshat A."/>
            <person name="Brautaset T."/>
            <person name="Ruckert C."/>
            <person name="Kalinowski J."/>
            <person name="Wendisch V.F."/>
        </authorList>
    </citation>
    <scope>NUCLEOTIDE SEQUENCE [LARGE SCALE GENOMIC DNA]</scope>
    <source>
        <strain evidence="4">MGA3 / ATCC 53907</strain>
    </source>
</reference>
<dbReference type="EMBL" id="CP007739">
    <property type="protein sequence ID" value="AIE61583.1"/>
    <property type="molecule type" value="Genomic_DNA"/>
</dbReference>
<dbReference type="HOGENOM" id="CLU_2566741_0_0_9"/>
<sequence>MKLREVTNLKSFFLFALFFGAASALYYLYERQLGAISFFILSVFFFKIAFNQLSNRPNETETDQSLANKDFNNEKNERNRR</sequence>
<evidence type="ECO:0000256" key="1">
    <source>
        <dbReference type="SAM" id="MobiDB-lite"/>
    </source>
</evidence>